<feature type="domain" description="Carboxymuconolactone decarboxylase-like" evidence="1">
    <location>
        <begin position="161"/>
        <end position="243"/>
    </location>
</feature>
<dbReference type="Pfam" id="PF02627">
    <property type="entry name" value="CMD"/>
    <property type="match status" value="2"/>
</dbReference>
<dbReference type="Gene3D" id="1.20.1290.10">
    <property type="entry name" value="AhpD-like"/>
    <property type="match status" value="1"/>
</dbReference>
<dbReference type="InterPro" id="IPR029032">
    <property type="entry name" value="AhpD-like"/>
</dbReference>
<proteinExistence type="predicted"/>
<keyword evidence="3" id="KW-1185">Reference proteome</keyword>
<name>A0ABQ5SZ55_9ACTN</name>
<dbReference type="PANTHER" id="PTHR33930:SF2">
    <property type="entry name" value="BLR3452 PROTEIN"/>
    <property type="match status" value="1"/>
</dbReference>
<organism evidence="2 3">
    <name type="scientific">Nocardioides luteus</name>
    <dbReference type="NCBI Taxonomy" id="1844"/>
    <lineage>
        <taxon>Bacteria</taxon>
        <taxon>Bacillati</taxon>
        <taxon>Actinomycetota</taxon>
        <taxon>Actinomycetes</taxon>
        <taxon>Propionibacteriales</taxon>
        <taxon>Nocardioidaceae</taxon>
        <taxon>Nocardioides</taxon>
    </lineage>
</organism>
<sequence>MVAEPPQAITGSQSVIDYLAHGGRWSAGLEEVLARSPAFAEGHLQMATSAMRNGGLSQKTREFVLLAANLNATHLNLGAARDHLRSAREAGATDDELREVLQCASMVGFHAVVIGLGPLQRIAPVDLSRELTAEETQLKQSFMDRRGYWSSQWDELLRRDPSFFAAVLEFSAAPAATGALSALDREYVYMAFDCSPTHMFEPGLELHMREAMKLGATAEDLLVVLELVSTIGLEAATTGYELLDALDAR</sequence>
<accession>A0ABQ5SZ55</accession>
<dbReference type="Proteomes" id="UP001142292">
    <property type="component" value="Unassembled WGS sequence"/>
</dbReference>
<dbReference type="EMBL" id="BSEL01000005">
    <property type="protein sequence ID" value="GLJ69109.1"/>
    <property type="molecule type" value="Genomic_DNA"/>
</dbReference>
<reference evidence="2" key="1">
    <citation type="journal article" date="2014" name="Int. J. Syst. Evol. Microbiol.">
        <title>Complete genome of a new Firmicutes species belonging to the dominant human colonic microbiota ('Ruminococcus bicirculans') reveals two chromosomes and a selective capacity to utilize plant glucans.</title>
        <authorList>
            <consortium name="NISC Comparative Sequencing Program"/>
            <person name="Wegmann U."/>
            <person name="Louis P."/>
            <person name="Goesmann A."/>
            <person name="Henrissat B."/>
            <person name="Duncan S.H."/>
            <person name="Flint H.J."/>
        </authorList>
    </citation>
    <scope>NUCLEOTIDE SEQUENCE</scope>
    <source>
        <strain evidence="2">VKM Ac-1246</strain>
    </source>
</reference>
<comment type="caution">
    <text evidence="2">The sequence shown here is derived from an EMBL/GenBank/DDBJ whole genome shotgun (WGS) entry which is preliminary data.</text>
</comment>
<evidence type="ECO:0000259" key="1">
    <source>
        <dbReference type="Pfam" id="PF02627"/>
    </source>
</evidence>
<dbReference type="InterPro" id="IPR003779">
    <property type="entry name" value="CMD-like"/>
</dbReference>
<feature type="domain" description="Carboxymuconolactone decarboxylase-like" evidence="1">
    <location>
        <begin position="37"/>
        <end position="108"/>
    </location>
</feature>
<reference evidence="2" key="2">
    <citation type="submission" date="2023-01" db="EMBL/GenBank/DDBJ databases">
        <authorList>
            <person name="Sun Q."/>
            <person name="Evtushenko L."/>
        </authorList>
    </citation>
    <scope>NUCLEOTIDE SEQUENCE</scope>
    <source>
        <strain evidence="2">VKM Ac-1246</strain>
    </source>
</reference>
<dbReference type="PANTHER" id="PTHR33930">
    <property type="entry name" value="ALKYL HYDROPEROXIDE REDUCTASE AHPD"/>
    <property type="match status" value="1"/>
</dbReference>
<dbReference type="RefSeq" id="WP_189117583.1">
    <property type="nucleotide sequence ID" value="NZ_BMRK01000003.1"/>
</dbReference>
<evidence type="ECO:0000313" key="3">
    <source>
        <dbReference type="Proteomes" id="UP001142292"/>
    </source>
</evidence>
<protein>
    <recommendedName>
        <fullName evidence="1">Carboxymuconolactone decarboxylase-like domain-containing protein</fullName>
    </recommendedName>
</protein>
<dbReference type="SUPFAM" id="SSF69118">
    <property type="entry name" value="AhpD-like"/>
    <property type="match status" value="1"/>
</dbReference>
<gene>
    <name evidence="2" type="ORF">GCM10017579_31450</name>
</gene>
<evidence type="ECO:0000313" key="2">
    <source>
        <dbReference type="EMBL" id="GLJ69109.1"/>
    </source>
</evidence>